<proteinExistence type="predicted"/>
<reference evidence="1" key="1">
    <citation type="submission" date="2021-03" db="EMBL/GenBank/DDBJ databases">
        <authorList>
            <consortium name="DOE Joint Genome Institute"/>
            <person name="Ahrendt S."/>
            <person name="Looney B.P."/>
            <person name="Miyauchi S."/>
            <person name="Morin E."/>
            <person name="Drula E."/>
            <person name="Courty P.E."/>
            <person name="Chicoki N."/>
            <person name="Fauchery L."/>
            <person name="Kohler A."/>
            <person name="Kuo A."/>
            <person name="Labutti K."/>
            <person name="Pangilinan J."/>
            <person name="Lipzen A."/>
            <person name="Riley R."/>
            <person name="Andreopoulos W."/>
            <person name="He G."/>
            <person name="Johnson J."/>
            <person name="Barry K.W."/>
            <person name="Grigoriev I.V."/>
            <person name="Nagy L."/>
            <person name="Hibbett D."/>
            <person name="Henrissat B."/>
            <person name="Matheny P.B."/>
            <person name="Labbe J."/>
            <person name="Martin F."/>
        </authorList>
    </citation>
    <scope>NUCLEOTIDE SEQUENCE</scope>
    <source>
        <strain evidence="1">HHB10654</strain>
    </source>
</reference>
<organism evidence="1 2">
    <name type="scientific">Artomyces pyxidatus</name>
    <dbReference type="NCBI Taxonomy" id="48021"/>
    <lineage>
        <taxon>Eukaryota</taxon>
        <taxon>Fungi</taxon>
        <taxon>Dikarya</taxon>
        <taxon>Basidiomycota</taxon>
        <taxon>Agaricomycotina</taxon>
        <taxon>Agaricomycetes</taxon>
        <taxon>Russulales</taxon>
        <taxon>Auriscalpiaceae</taxon>
        <taxon>Artomyces</taxon>
    </lineage>
</organism>
<sequence length="74" mass="8134">MRTRTTSEAITLGRLAQLVVTCVEKFLLKDDILVDDRYSNWRIGRSNGISPENVVFIGVVAVSAGSIMPVLRLA</sequence>
<reference evidence="1" key="2">
    <citation type="journal article" date="2022" name="New Phytol.">
        <title>Evolutionary transition to the ectomycorrhizal habit in the genomes of a hyperdiverse lineage of mushroom-forming fungi.</title>
        <authorList>
            <person name="Looney B."/>
            <person name="Miyauchi S."/>
            <person name="Morin E."/>
            <person name="Drula E."/>
            <person name="Courty P.E."/>
            <person name="Kohler A."/>
            <person name="Kuo A."/>
            <person name="LaButti K."/>
            <person name="Pangilinan J."/>
            <person name="Lipzen A."/>
            <person name="Riley R."/>
            <person name="Andreopoulos W."/>
            <person name="He G."/>
            <person name="Johnson J."/>
            <person name="Nolan M."/>
            <person name="Tritt A."/>
            <person name="Barry K.W."/>
            <person name="Grigoriev I.V."/>
            <person name="Nagy L.G."/>
            <person name="Hibbett D."/>
            <person name="Henrissat B."/>
            <person name="Matheny P.B."/>
            <person name="Labbe J."/>
            <person name="Martin F.M."/>
        </authorList>
    </citation>
    <scope>NUCLEOTIDE SEQUENCE</scope>
    <source>
        <strain evidence="1">HHB10654</strain>
    </source>
</reference>
<evidence type="ECO:0000313" key="1">
    <source>
        <dbReference type="EMBL" id="KAI0060974.1"/>
    </source>
</evidence>
<comment type="caution">
    <text evidence="1">The sequence shown here is derived from an EMBL/GenBank/DDBJ whole genome shotgun (WGS) entry which is preliminary data.</text>
</comment>
<dbReference type="EMBL" id="MU277215">
    <property type="protein sequence ID" value="KAI0060974.1"/>
    <property type="molecule type" value="Genomic_DNA"/>
</dbReference>
<keyword evidence="2" id="KW-1185">Reference proteome</keyword>
<protein>
    <submittedName>
        <fullName evidence="1">Uncharacterized protein</fullName>
    </submittedName>
</protein>
<evidence type="ECO:0000313" key="2">
    <source>
        <dbReference type="Proteomes" id="UP000814140"/>
    </source>
</evidence>
<gene>
    <name evidence="1" type="ORF">BV25DRAFT_1827202</name>
</gene>
<name>A0ACB8SX69_9AGAM</name>
<accession>A0ACB8SX69</accession>
<dbReference type="Proteomes" id="UP000814140">
    <property type="component" value="Unassembled WGS sequence"/>
</dbReference>